<dbReference type="Pfam" id="PF13489">
    <property type="entry name" value="Methyltransf_23"/>
    <property type="match status" value="1"/>
</dbReference>
<evidence type="ECO:0000256" key="1">
    <source>
        <dbReference type="SAM" id="MobiDB-lite"/>
    </source>
</evidence>
<dbReference type="InterPro" id="IPR050508">
    <property type="entry name" value="Methyltransf_Superfamily"/>
</dbReference>
<accession>A0ABP6RP04</accession>
<reference evidence="4" key="1">
    <citation type="journal article" date="2019" name="Int. J. Syst. Evol. Microbiol.">
        <title>The Global Catalogue of Microorganisms (GCM) 10K type strain sequencing project: providing services to taxonomists for standard genome sequencing and annotation.</title>
        <authorList>
            <consortium name="The Broad Institute Genomics Platform"/>
            <consortium name="The Broad Institute Genome Sequencing Center for Infectious Disease"/>
            <person name="Wu L."/>
            <person name="Ma J."/>
        </authorList>
    </citation>
    <scope>NUCLEOTIDE SEQUENCE [LARGE SCALE GENOMIC DNA]</scope>
    <source>
        <strain evidence="4">JCM 9687</strain>
    </source>
</reference>
<dbReference type="Pfam" id="PF08242">
    <property type="entry name" value="Methyltransf_12"/>
    <property type="match status" value="1"/>
</dbReference>
<feature type="domain" description="Methyltransferase type 12" evidence="2">
    <location>
        <begin position="724"/>
        <end position="822"/>
    </location>
</feature>
<dbReference type="InterPro" id="IPR013217">
    <property type="entry name" value="Methyltransf_12"/>
</dbReference>
<sequence>MNVPLDALRRVERTSLAAMLRVLRNAVGAQPATEAQPASETQPVTETQSVSETQLRRALRVAPRHEWLLRRWLVALGEEGLLTAEQDRYRLAEPSGMDVDGLAAGYRELGFPDGMARFHRAALDRLPELLRDEVRAQDLLFDGDDVLDALTAYQRNAFTDHLNETCAALVVAAASRRAPLRVVELGAGGGGTTEAVLRAVRAAGVPVEHRFTDVSRLFAPVAQRLGLAAELLDVDADFAAQGFAAGSADLVLAGNVLHNARHLGETLARVRALLAPGGELVCTESVRDNRAMLTSMQFLLSAEDGRDRHTDRRAASGEVFLDEAGWRGELRAAGFELRDVHPEPGSPWAASGQLLFHAVRPGAADVADVLAELGDRVVLETGTATRTAARLRAALGGEPEADERVRGLLATLGADTGLAVALGPEPGRTGVLTGDGAAAVWSAGGTAVLGDPAATPARLLAWLERSEVETAVLPAEQARALPDLPAALMTDLSALRRVVLTGAELTAAEAAAWAELDVEPRGAVAPRPAGDLAADVAAAADAEIAGLDLDAALDALRLVDAAALRSMLAALVRAGWSAAAGGTDSAERILDAAAVAPEHRALVRRWLVELAREGLLAHRDGGYAPVPEHAELLRIDDPWREARERWLAAFGAAETVDYARGSAEALPELITGRAQAVLLLFPEGRTDLARALYRESITARYQQRAVAALVAESVRRAARPLRVLEVGAGTGATTEVVLDALGGARVDYLFTDVSRFFLDQARQRFGTAVRCGLFDLDAEPDAQDFDGGPFDLVLGAGALNAATDTDASVRRLRGLLAPGGLLVLTEPTTEEHWVMASQGLLMADAHDDRAGSGATFLSLPQWRAVLDGAGLHRELELPPPGHALEPLGHRVFVARA</sequence>
<organism evidence="3 4">
    <name type="scientific">Saccharopolyspora gregorii</name>
    <dbReference type="NCBI Taxonomy" id="33914"/>
    <lineage>
        <taxon>Bacteria</taxon>
        <taxon>Bacillati</taxon>
        <taxon>Actinomycetota</taxon>
        <taxon>Actinomycetes</taxon>
        <taxon>Pseudonocardiales</taxon>
        <taxon>Pseudonocardiaceae</taxon>
        <taxon>Saccharopolyspora</taxon>
    </lineage>
</organism>
<dbReference type="Gene3D" id="3.40.50.150">
    <property type="entry name" value="Vaccinia Virus protein VP39"/>
    <property type="match status" value="2"/>
</dbReference>
<gene>
    <name evidence="3" type="ORF">GCM10020366_26540</name>
</gene>
<feature type="compositionally biased region" description="Polar residues" evidence="1">
    <location>
        <begin position="36"/>
        <end position="53"/>
    </location>
</feature>
<proteinExistence type="predicted"/>
<comment type="caution">
    <text evidence="3">The sequence shown here is derived from an EMBL/GenBank/DDBJ whole genome shotgun (WGS) entry which is preliminary data.</text>
</comment>
<dbReference type="Gene3D" id="3.40.50.12780">
    <property type="entry name" value="N-terminal domain of ligase-like"/>
    <property type="match status" value="1"/>
</dbReference>
<feature type="region of interest" description="Disordered" evidence="1">
    <location>
        <begin position="31"/>
        <end position="53"/>
    </location>
</feature>
<name>A0ABP6RP04_9PSEU</name>
<dbReference type="EMBL" id="BAAAYK010000038">
    <property type="protein sequence ID" value="GAA3357646.1"/>
    <property type="molecule type" value="Genomic_DNA"/>
</dbReference>
<dbReference type="InterPro" id="IPR029063">
    <property type="entry name" value="SAM-dependent_MTases_sf"/>
</dbReference>
<protein>
    <recommendedName>
        <fullName evidence="2">Methyltransferase type 12 domain-containing protein</fullName>
    </recommendedName>
</protein>
<keyword evidence="4" id="KW-1185">Reference proteome</keyword>
<dbReference type="PANTHER" id="PTHR42912">
    <property type="entry name" value="METHYLTRANSFERASE"/>
    <property type="match status" value="1"/>
</dbReference>
<evidence type="ECO:0000259" key="2">
    <source>
        <dbReference type="Pfam" id="PF08242"/>
    </source>
</evidence>
<dbReference type="PANTHER" id="PTHR42912:SF93">
    <property type="entry name" value="N6-ADENOSINE-METHYLTRANSFERASE TMT1A"/>
    <property type="match status" value="1"/>
</dbReference>
<dbReference type="InterPro" id="IPR042099">
    <property type="entry name" value="ANL_N_sf"/>
</dbReference>
<dbReference type="SUPFAM" id="SSF53335">
    <property type="entry name" value="S-adenosyl-L-methionine-dependent methyltransferases"/>
    <property type="match status" value="2"/>
</dbReference>
<dbReference type="RefSeq" id="WP_344926643.1">
    <property type="nucleotide sequence ID" value="NZ_BAAAYK010000038.1"/>
</dbReference>
<dbReference type="Proteomes" id="UP001500483">
    <property type="component" value="Unassembled WGS sequence"/>
</dbReference>
<dbReference type="SUPFAM" id="SSF56801">
    <property type="entry name" value="Acetyl-CoA synthetase-like"/>
    <property type="match status" value="1"/>
</dbReference>
<evidence type="ECO:0000313" key="4">
    <source>
        <dbReference type="Proteomes" id="UP001500483"/>
    </source>
</evidence>
<dbReference type="CDD" id="cd02440">
    <property type="entry name" value="AdoMet_MTases"/>
    <property type="match status" value="1"/>
</dbReference>
<evidence type="ECO:0000313" key="3">
    <source>
        <dbReference type="EMBL" id="GAA3357646.1"/>
    </source>
</evidence>